<dbReference type="AlphaFoldDB" id="A0A2G5HKZ3"/>
<accession>A0A2G5HKZ3</accession>
<feature type="compositionally biased region" description="Low complexity" evidence="1">
    <location>
        <begin position="94"/>
        <end position="119"/>
    </location>
</feature>
<reference evidence="3 5" key="1">
    <citation type="submission" date="2015-10" db="EMBL/GenBank/DDBJ databases">
        <title>The cercosporin biosynthetic gene cluster was horizontally transferred to several fungal lineages and shown to be expanded in Cercospora beticola based on microsynteny with recipient genomes.</title>
        <authorList>
            <person name="De Jonge R."/>
            <person name="Ebert M.K."/>
            <person name="Suttle J.C."/>
            <person name="Jurick Ii W.M."/>
            <person name="Secor G.A."/>
            <person name="Thomma B.P."/>
            <person name="Van De Peer Y."/>
            <person name="Bolton M.D."/>
        </authorList>
    </citation>
    <scope>NUCLEOTIDE SEQUENCE [LARGE SCALE GENOMIC DNA]</scope>
    <source>
        <strain evidence="3 5">09-40</strain>
    </source>
</reference>
<proteinExistence type="predicted"/>
<evidence type="ECO:0000256" key="1">
    <source>
        <dbReference type="SAM" id="MobiDB-lite"/>
    </source>
</evidence>
<organism evidence="3 5">
    <name type="scientific">Cercospora beticola</name>
    <name type="common">Sugarbeet leaf spot fungus</name>
    <dbReference type="NCBI Taxonomy" id="122368"/>
    <lineage>
        <taxon>Eukaryota</taxon>
        <taxon>Fungi</taxon>
        <taxon>Dikarya</taxon>
        <taxon>Ascomycota</taxon>
        <taxon>Pezizomycotina</taxon>
        <taxon>Dothideomycetes</taxon>
        <taxon>Dothideomycetidae</taxon>
        <taxon>Mycosphaerellales</taxon>
        <taxon>Mycosphaerellaceae</taxon>
        <taxon>Cercospora</taxon>
    </lineage>
</organism>
<evidence type="ECO:0000313" key="5">
    <source>
        <dbReference type="Proteomes" id="UP000230605"/>
    </source>
</evidence>
<feature type="chain" id="PRO_5013653532" evidence="2">
    <location>
        <begin position="20"/>
        <end position="400"/>
    </location>
</feature>
<keyword evidence="2" id="KW-0732">Signal</keyword>
<evidence type="ECO:0000313" key="4">
    <source>
        <dbReference type="EMBL" id="WPB02602.1"/>
    </source>
</evidence>
<feature type="signal peptide" evidence="2">
    <location>
        <begin position="1"/>
        <end position="19"/>
    </location>
</feature>
<name>A0A2G5HKZ3_CERBT</name>
<dbReference type="Proteomes" id="UP000230605">
    <property type="component" value="Chromosome 4"/>
</dbReference>
<sequence length="400" mass="43259">MLLTSTYALLAVLAGQAFAGDIVKCYTSMTNKKPQGYVPTKTETHYTPCTTKQTKPVYTTKTPKYTTTRTEYTTTYVTEPNKYTSTVVVTVTTSTKKATDTKTSTSTSTSTKSVTSTVTERAPANFTPIQSSLPNSSNSGAAGGAPRRKRSETQLTKRASNKGYGKSYPKKVTCHKYTKDKNCATKYVTTTKTVYAHPKTYTEKTTKTQTQTKCPKAKKTTTSTKKVDKTITVGTTTTTVTTTTTSSTTVATTTVNAACRLRTNYADKVSGIDIVEAIEDPFGRAGVNLFQFQVQDAFECCNEAFSPRTEAEDITAPEVWAFDRRRNPNNREEIIGFCTLLGTETCGAGQANGRWQLLNEEQACGPVDQLNVVAGPLFGNAPCGLGIGSSGQCPPPQPEE</sequence>
<dbReference type="EMBL" id="LKMD01000105">
    <property type="protein sequence ID" value="PIA92882.1"/>
    <property type="molecule type" value="Genomic_DNA"/>
</dbReference>
<evidence type="ECO:0000256" key="2">
    <source>
        <dbReference type="SAM" id="SignalP"/>
    </source>
</evidence>
<feature type="region of interest" description="Disordered" evidence="1">
    <location>
        <begin position="94"/>
        <end position="165"/>
    </location>
</feature>
<dbReference type="EMBL" id="CP134187">
    <property type="protein sequence ID" value="WPB02602.1"/>
    <property type="molecule type" value="Genomic_DNA"/>
</dbReference>
<evidence type="ECO:0000313" key="6">
    <source>
        <dbReference type="Proteomes" id="UP001302367"/>
    </source>
</evidence>
<evidence type="ECO:0000313" key="3">
    <source>
        <dbReference type="EMBL" id="PIA92882.1"/>
    </source>
</evidence>
<feature type="compositionally biased region" description="Polar residues" evidence="1">
    <location>
        <begin position="127"/>
        <end position="140"/>
    </location>
</feature>
<gene>
    <name evidence="3" type="ORF">CB0940_05282</name>
    <name evidence="4" type="ORF">RHO25_007238</name>
</gene>
<dbReference type="Proteomes" id="UP001302367">
    <property type="component" value="Chromosome 4"/>
</dbReference>
<protein>
    <submittedName>
        <fullName evidence="3">Uncharacterized protein</fullName>
    </submittedName>
</protein>
<reference evidence="4 6" key="2">
    <citation type="submission" date="2023-09" db="EMBL/GenBank/DDBJ databases">
        <title>Complete-Gapless Cercospora beticola genome.</title>
        <authorList>
            <person name="Wyatt N.A."/>
            <person name="Spanner R.E."/>
            <person name="Bolton M.D."/>
        </authorList>
    </citation>
    <scope>NUCLEOTIDE SEQUENCE [LARGE SCALE GENOMIC DNA]</scope>
    <source>
        <strain evidence="4">Cb09-40</strain>
    </source>
</reference>
<dbReference type="OrthoDB" id="10451370at2759"/>
<keyword evidence="6" id="KW-1185">Reference proteome</keyword>